<feature type="transmembrane region" description="Helical" evidence="2">
    <location>
        <begin position="20"/>
        <end position="38"/>
    </location>
</feature>
<organism evidence="3 4">
    <name type="scientific">Boletus reticuloceps</name>
    <dbReference type="NCBI Taxonomy" id="495285"/>
    <lineage>
        <taxon>Eukaryota</taxon>
        <taxon>Fungi</taxon>
        <taxon>Dikarya</taxon>
        <taxon>Basidiomycota</taxon>
        <taxon>Agaricomycotina</taxon>
        <taxon>Agaricomycetes</taxon>
        <taxon>Agaricomycetidae</taxon>
        <taxon>Boletales</taxon>
        <taxon>Boletineae</taxon>
        <taxon>Boletaceae</taxon>
        <taxon>Boletoideae</taxon>
        <taxon>Boletus</taxon>
    </lineage>
</organism>
<accession>A0A8I2YK87</accession>
<dbReference type="AlphaFoldDB" id="A0A8I2YK87"/>
<feature type="region of interest" description="Disordered" evidence="1">
    <location>
        <begin position="49"/>
        <end position="73"/>
    </location>
</feature>
<protein>
    <submittedName>
        <fullName evidence="3">Uncharacterized protein</fullName>
    </submittedName>
</protein>
<evidence type="ECO:0000313" key="4">
    <source>
        <dbReference type="Proteomes" id="UP000683000"/>
    </source>
</evidence>
<name>A0A8I2YK87_9AGAM</name>
<sequence>MGLLINEEEIVHGIMERLTPLLDTLTLCILICTITYFVRECLKERRERKLHGEQMKQLQHAEEHGGVTMRSGR</sequence>
<evidence type="ECO:0000256" key="2">
    <source>
        <dbReference type="SAM" id="Phobius"/>
    </source>
</evidence>
<keyword evidence="2" id="KW-1133">Transmembrane helix</keyword>
<keyword evidence="2" id="KW-0472">Membrane</keyword>
<dbReference type="Proteomes" id="UP000683000">
    <property type="component" value="Unassembled WGS sequence"/>
</dbReference>
<dbReference type="EMBL" id="JAGFBS010000022">
    <property type="protein sequence ID" value="KAG6373410.1"/>
    <property type="molecule type" value="Genomic_DNA"/>
</dbReference>
<keyword evidence="4" id="KW-1185">Reference proteome</keyword>
<keyword evidence="2" id="KW-0812">Transmembrane</keyword>
<proteinExistence type="predicted"/>
<evidence type="ECO:0000256" key="1">
    <source>
        <dbReference type="SAM" id="MobiDB-lite"/>
    </source>
</evidence>
<reference evidence="3" key="1">
    <citation type="submission" date="2021-03" db="EMBL/GenBank/DDBJ databases">
        <title>Evolutionary innovations through gain and loss of genes in the ectomycorrhizal Boletales.</title>
        <authorList>
            <person name="Wu G."/>
            <person name="Miyauchi S."/>
            <person name="Morin E."/>
            <person name="Yang Z.-L."/>
            <person name="Xu J."/>
            <person name="Martin F.M."/>
        </authorList>
    </citation>
    <scope>NUCLEOTIDE SEQUENCE</scope>
    <source>
        <strain evidence="3">BR01</strain>
    </source>
</reference>
<evidence type="ECO:0000313" key="3">
    <source>
        <dbReference type="EMBL" id="KAG6373410.1"/>
    </source>
</evidence>
<gene>
    <name evidence="3" type="ORF">JVT61DRAFT_6559</name>
</gene>
<comment type="caution">
    <text evidence="3">The sequence shown here is derived from an EMBL/GenBank/DDBJ whole genome shotgun (WGS) entry which is preliminary data.</text>
</comment>
<feature type="compositionally biased region" description="Basic and acidic residues" evidence="1">
    <location>
        <begin position="49"/>
        <end position="65"/>
    </location>
</feature>